<protein>
    <submittedName>
        <fullName evidence="2">M50 family peptidase</fullName>
    </submittedName>
</protein>
<sequence>MQVRPGSQEEQVGRLILAAVVVTALPNVPVLGYAFYPFAILVTWFHEMGHGLTGLLLGFDFHRLVILPDGSGLAQSRGGPAGAVPQALVAAGGPLAPSFVGGLLILASSRHEWWRPALLALAAMIALSVVIWVRSATGLVVLPLVAAGLVWLVMKGRVAWQRPALQFLGVLAALSMFGDWRYLFTETVVVGGQVMLSDTGQIERALLLPHWFWAVALIAIAGLVVGTSLKFALARDG</sequence>
<organism evidence="2 3">
    <name type="scientific">Aurantiacibacter arachoides</name>
    <dbReference type="NCBI Taxonomy" id="1850444"/>
    <lineage>
        <taxon>Bacteria</taxon>
        <taxon>Pseudomonadati</taxon>
        <taxon>Pseudomonadota</taxon>
        <taxon>Alphaproteobacteria</taxon>
        <taxon>Sphingomonadales</taxon>
        <taxon>Erythrobacteraceae</taxon>
        <taxon>Aurantiacibacter</taxon>
    </lineage>
</organism>
<feature type="transmembrane region" description="Helical" evidence="1">
    <location>
        <begin position="164"/>
        <end position="183"/>
    </location>
</feature>
<evidence type="ECO:0000313" key="2">
    <source>
        <dbReference type="EMBL" id="MXO92058.1"/>
    </source>
</evidence>
<evidence type="ECO:0000313" key="3">
    <source>
        <dbReference type="Proteomes" id="UP000460626"/>
    </source>
</evidence>
<feature type="transmembrane region" description="Helical" evidence="1">
    <location>
        <begin position="12"/>
        <end position="36"/>
    </location>
</feature>
<name>A0A844ZWE6_9SPHN</name>
<dbReference type="Pfam" id="PF13398">
    <property type="entry name" value="Peptidase_M50B"/>
    <property type="match status" value="1"/>
</dbReference>
<keyword evidence="1" id="KW-0812">Transmembrane</keyword>
<dbReference type="OrthoDB" id="7425566at2"/>
<keyword evidence="1" id="KW-1133">Transmembrane helix</keyword>
<accession>A0A844ZWE6</accession>
<dbReference type="PANTHER" id="PTHR33979:SF2">
    <property type="entry name" value="PEPTIDASE M50B-LIKE-DOMAIN-CONTAINING PROTEIN"/>
    <property type="match status" value="1"/>
</dbReference>
<dbReference type="RefSeq" id="WP_131451460.1">
    <property type="nucleotide sequence ID" value="NZ_BMJK01000001.1"/>
</dbReference>
<keyword evidence="3" id="KW-1185">Reference proteome</keyword>
<comment type="caution">
    <text evidence="2">The sequence shown here is derived from an EMBL/GenBank/DDBJ whole genome shotgun (WGS) entry which is preliminary data.</text>
</comment>
<reference evidence="2 3" key="1">
    <citation type="submission" date="2019-12" db="EMBL/GenBank/DDBJ databases">
        <title>Genomic-based taxomic classification of the family Erythrobacteraceae.</title>
        <authorList>
            <person name="Xu L."/>
        </authorList>
    </citation>
    <scope>NUCLEOTIDE SEQUENCE [LARGE SCALE GENOMIC DNA]</scope>
    <source>
        <strain evidence="2 3">RC4-10-4</strain>
    </source>
</reference>
<feature type="transmembrane region" description="Helical" evidence="1">
    <location>
        <begin position="87"/>
        <end position="107"/>
    </location>
</feature>
<dbReference type="EMBL" id="WTYH01000001">
    <property type="protein sequence ID" value="MXO92058.1"/>
    <property type="molecule type" value="Genomic_DNA"/>
</dbReference>
<dbReference type="InterPro" id="IPR049500">
    <property type="entry name" value="Peptidase_M50B-like"/>
</dbReference>
<proteinExistence type="predicted"/>
<gene>
    <name evidence="2" type="ORF">GRI62_00365</name>
</gene>
<feature type="transmembrane region" description="Helical" evidence="1">
    <location>
        <begin position="211"/>
        <end position="233"/>
    </location>
</feature>
<evidence type="ECO:0000256" key="1">
    <source>
        <dbReference type="SAM" id="Phobius"/>
    </source>
</evidence>
<keyword evidence="1" id="KW-0472">Membrane</keyword>
<dbReference type="AlphaFoldDB" id="A0A844ZWE6"/>
<feature type="transmembrane region" description="Helical" evidence="1">
    <location>
        <begin position="119"/>
        <end position="152"/>
    </location>
</feature>
<dbReference type="Proteomes" id="UP000460626">
    <property type="component" value="Unassembled WGS sequence"/>
</dbReference>
<dbReference type="PANTHER" id="PTHR33979">
    <property type="entry name" value="OS02G0221600 PROTEIN"/>
    <property type="match status" value="1"/>
</dbReference>